<evidence type="ECO:0000259" key="10">
    <source>
        <dbReference type="PROSITE" id="PS50262"/>
    </source>
</evidence>
<keyword evidence="5" id="KW-0297">G-protein coupled receptor</keyword>
<comment type="caution">
    <text evidence="11">The sequence shown here is derived from an EMBL/GenBank/DDBJ whole genome shotgun (WGS) entry which is preliminary data.</text>
</comment>
<feature type="transmembrane region" description="Helical" evidence="9">
    <location>
        <begin position="50"/>
        <end position="74"/>
    </location>
</feature>
<accession>A0A8S3RTM6</accession>
<evidence type="ECO:0000313" key="12">
    <source>
        <dbReference type="Proteomes" id="UP000683360"/>
    </source>
</evidence>
<keyword evidence="4 9" id="KW-1133">Transmembrane helix</keyword>
<feature type="transmembrane region" description="Helical" evidence="9">
    <location>
        <begin position="132"/>
        <end position="154"/>
    </location>
</feature>
<reference evidence="11" key="1">
    <citation type="submission" date="2021-03" db="EMBL/GenBank/DDBJ databases">
        <authorList>
            <person name="Bekaert M."/>
        </authorList>
    </citation>
    <scope>NUCLEOTIDE SEQUENCE</scope>
</reference>
<feature type="domain" description="G-protein coupled receptors family 1 profile" evidence="10">
    <location>
        <begin position="29"/>
        <end position="405"/>
    </location>
</feature>
<dbReference type="AlphaFoldDB" id="A0A8S3RTM6"/>
<feature type="transmembrane region" description="Helical" evidence="9">
    <location>
        <begin position="349"/>
        <end position="371"/>
    </location>
</feature>
<evidence type="ECO:0000256" key="1">
    <source>
        <dbReference type="ARBA" id="ARBA00004651"/>
    </source>
</evidence>
<evidence type="ECO:0000256" key="6">
    <source>
        <dbReference type="ARBA" id="ARBA00023136"/>
    </source>
</evidence>
<dbReference type="PANTHER" id="PTHR24249:SF372">
    <property type="entry name" value="G-PROTEIN COUPLED RECEPTORS FAMILY 1 PROFILE DOMAIN-CONTAINING PROTEIN"/>
    <property type="match status" value="1"/>
</dbReference>
<keyword evidence="2" id="KW-1003">Cell membrane</keyword>
<feature type="transmembrane region" description="Helical" evidence="9">
    <location>
        <begin position="386"/>
        <end position="407"/>
    </location>
</feature>
<protein>
    <recommendedName>
        <fullName evidence="10">G-protein coupled receptors family 1 profile domain-containing protein</fullName>
    </recommendedName>
</protein>
<keyword evidence="7" id="KW-0675">Receptor</keyword>
<evidence type="ECO:0000256" key="5">
    <source>
        <dbReference type="ARBA" id="ARBA00023040"/>
    </source>
</evidence>
<feature type="transmembrane region" description="Helical" evidence="9">
    <location>
        <begin position="15"/>
        <end position="38"/>
    </location>
</feature>
<evidence type="ECO:0000256" key="3">
    <source>
        <dbReference type="ARBA" id="ARBA00022692"/>
    </source>
</evidence>
<feature type="transmembrane region" description="Helical" evidence="9">
    <location>
        <begin position="185"/>
        <end position="205"/>
    </location>
</feature>
<evidence type="ECO:0000256" key="9">
    <source>
        <dbReference type="SAM" id="Phobius"/>
    </source>
</evidence>
<evidence type="ECO:0000256" key="7">
    <source>
        <dbReference type="ARBA" id="ARBA00023170"/>
    </source>
</evidence>
<dbReference type="Proteomes" id="UP000683360">
    <property type="component" value="Unassembled WGS sequence"/>
</dbReference>
<sequence length="431" mass="49307">MRNSTNDFLDNRAPLFVISVIEGLGIIILNTVLLVVSCKIKKEIRNQLHIFYTFLGVSDLLNGSLLLVTSFTYFYKDFSLFHKYKFCFSIAVLAQTQMFITGYLLLLLTFVKFFSIITPLKCLKYVTREMAIRLSFGVWIFTSGLVIIPSLLWVQNQVYTLGQECDLYDVFGDKFGQFITLRKSAMGIFIFSLIILNSKIVMTIIKHNKRVGVLKGKLDTSTYKPDTKGVLRSKMDTSSSVEKLDRMFNMSVLEPGISGGQTTKMETFSFVDEPGTSHKKVETNNTENLSLQKRKISKSQVIIMSELESQTSEKRRIIKDPDQKSKTTTKQRLIGTLTYNFLKSKNFKAYLTVLMHVGFHLLSGIPSFVFLSNGQLLSYYTSSRSIRFVCALCRYFVSLIDPVLILLRTPVFRTTLKTLCSKCIQRQPKYY</sequence>
<feature type="transmembrane region" description="Helical" evidence="9">
    <location>
        <begin position="86"/>
        <end position="111"/>
    </location>
</feature>
<dbReference type="PROSITE" id="PS50262">
    <property type="entry name" value="G_PROTEIN_RECEP_F1_2"/>
    <property type="match status" value="1"/>
</dbReference>
<dbReference type="EMBL" id="CAJPWZ010001104">
    <property type="protein sequence ID" value="CAG2208179.1"/>
    <property type="molecule type" value="Genomic_DNA"/>
</dbReference>
<evidence type="ECO:0000256" key="2">
    <source>
        <dbReference type="ARBA" id="ARBA00022475"/>
    </source>
</evidence>
<evidence type="ECO:0000313" key="11">
    <source>
        <dbReference type="EMBL" id="CAG2208179.1"/>
    </source>
</evidence>
<gene>
    <name evidence="11" type="ORF">MEDL_22464</name>
</gene>
<comment type="subcellular location">
    <subcellularLocation>
        <location evidence="1">Cell membrane</location>
        <topology evidence="1">Multi-pass membrane protein</topology>
    </subcellularLocation>
</comment>
<keyword evidence="6 9" id="KW-0472">Membrane</keyword>
<dbReference type="Gene3D" id="1.20.1070.10">
    <property type="entry name" value="Rhodopsin 7-helix transmembrane proteins"/>
    <property type="match status" value="1"/>
</dbReference>
<evidence type="ECO:0000256" key="4">
    <source>
        <dbReference type="ARBA" id="ARBA00022989"/>
    </source>
</evidence>
<dbReference type="GO" id="GO:0004930">
    <property type="term" value="F:G protein-coupled receptor activity"/>
    <property type="evidence" value="ECO:0007669"/>
    <property type="project" value="UniProtKB-KW"/>
</dbReference>
<dbReference type="CDD" id="cd00637">
    <property type="entry name" value="7tm_classA_rhodopsin-like"/>
    <property type="match status" value="1"/>
</dbReference>
<dbReference type="InterPro" id="IPR000276">
    <property type="entry name" value="GPCR_Rhodpsn"/>
</dbReference>
<dbReference type="OrthoDB" id="6186564at2759"/>
<organism evidence="11 12">
    <name type="scientific">Mytilus edulis</name>
    <name type="common">Blue mussel</name>
    <dbReference type="NCBI Taxonomy" id="6550"/>
    <lineage>
        <taxon>Eukaryota</taxon>
        <taxon>Metazoa</taxon>
        <taxon>Spiralia</taxon>
        <taxon>Lophotrochozoa</taxon>
        <taxon>Mollusca</taxon>
        <taxon>Bivalvia</taxon>
        <taxon>Autobranchia</taxon>
        <taxon>Pteriomorphia</taxon>
        <taxon>Mytilida</taxon>
        <taxon>Mytiloidea</taxon>
        <taxon>Mytilidae</taxon>
        <taxon>Mytilinae</taxon>
        <taxon>Mytilus</taxon>
    </lineage>
</organism>
<keyword evidence="3 9" id="KW-0812">Transmembrane</keyword>
<dbReference type="InterPro" id="IPR017452">
    <property type="entry name" value="GPCR_Rhodpsn_7TM"/>
</dbReference>
<evidence type="ECO:0000256" key="8">
    <source>
        <dbReference type="ARBA" id="ARBA00023224"/>
    </source>
</evidence>
<name>A0A8S3RTM6_MYTED</name>
<dbReference type="SUPFAM" id="SSF81321">
    <property type="entry name" value="Family A G protein-coupled receptor-like"/>
    <property type="match status" value="1"/>
</dbReference>
<keyword evidence="12" id="KW-1185">Reference proteome</keyword>
<dbReference type="PANTHER" id="PTHR24249">
    <property type="entry name" value="HISTAMINE RECEPTOR-RELATED G-PROTEIN COUPLED RECEPTOR"/>
    <property type="match status" value="1"/>
</dbReference>
<dbReference type="GO" id="GO:0005886">
    <property type="term" value="C:plasma membrane"/>
    <property type="evidence" value="ECO:0007669"/>
    <property type="project" value="UniProtKB-SubCell"/>
</dbReference>
<dbReference type="Pfam" id="PF00001">
    <property type="entry name" value="7tm_1"/>
    <property type="match status" value="1"/>
</dbReference>
<proteinExistence type="predicted"/>
<keyword evidence="8" id="KW-0807">Transducer</keyword>
<dbReference type="InterPro" id="IPR050569">
    <property type="entry name" value="TAAR"/>
</dbReference>